<name>A0A9P4MWK3_9PLEO</name>
<keyword evidence="2" id="KW-1185">Reference proteome</keyword>
<comment type="caution">
    <text evidence="1">The sequence shown here is derived from an EMBL/GenBank/DDBJ whole genome shotgun (WGS) entry which is preliminary data.</text>
</comment>
<reference evidence="1" key="1">
    <citation type="journal article" date="2020" name="Stud. Mycol.">
        <title>101 Dothideomycetes genomes: a test case for predicting lifestyles and emergence of pathogens.</title>
        <authorList>
            <person name="Haridas S."/>
            <person name="Albert R."/>
            <person name="Binder M."/>
            <person name="Bloem J."/>
            <person name="Labutti K."/>
            <person name="Salamov A."/>
            <person name="Andreopoulos B."/>
            <person name="Baker S."/>
            <person name="Barry K."/>
            <person name="Bills G."/>
            <person name="Bluhm B."/>
            <person name="Cannon C."/>
            <person name="Castanera R."/>
            <person name="Culley D."/>
            <person name="Daum C."/>
            <person name="Ezra D."/>
            <person name="Gonzalez J."/>
            <person name="Henrissat B."/>
            <person name="Kuo A."/>
            <person name="Liang C."/>
            <person name="Lipzen A."/>
            <person name="Lutzoni F."/>
            <person name="Magnuson J."/>
            <person name="Mondo S."/>
            <person name="Nolan M."/>
            <person name="Ohm R."/>
            <person name="Pangilinan J."/>
            <person name="Park H.-J."/>
            <person name="Ramirez L."/>
            <person name="Alfaro M."/>
            <person name="Sun H."/>
            <person name="Tritt A."/>
            <person name="Yoshinaga Y."/>
            <person name="Zwiers L.-H."/>
            <person name="Turgeon B."/>
            <person name="Goodwin S."/>
            <person name="Spatafora J."/>
            <person name="Crous P."/>
            <person name="Grigoriev I."/>
        </authorList>
    </citation>
    <scope>NUCLEOTIDE SEQUENCE</scope>
    <source>
        <strain evidence="1">ATCC 74209</strain>
    </source>
</reference>
<protein>
    <submittedName>
        <fullName evidence="1">Uncharacterized protein</fullName>
    </submittedName>
</protein>
<sequence>MRLDVFDMYNLNPKPGSSPPPKFSLFAEVDFMLRPIMQSFTSIMKAALCPLGSTLFWDIFGRQRDRTLSQLTMSGAGFIMGYRTNDWAVEYIPDREERRIREQNAIQSPAHFAFSILSPFSESRAPLSMDIFLPGRKANTYQGLLELPSYQKSKPPPYVCPRSDTSV</sequence>
<organism evidence="1 2">
    <name type="scientific">Delitschia confertaspora ATCC 74209</name>
    <dbReference type="NCBI Taxonomy" id="1513339"/>
    <lineage>
        <taxon>Eukaryota</taxon>
        <taxon>Fungi</taxon>
        <taxon>Dikarya</taxon>
        <taxon>Ascomycota</taxon>
        <taxon>Pezizomycotina</taxon>
        <taxon>Dothideomycetes</taxon>
        <taxon>Pleosporomycetidae</taxon>
        <taxon>Pleosporales</taxon>
        <taxon>Delitschiaceae</taxon>
        <taxon>Delitschia</taxon>
    </lineage>
</organism>
<dbReference type="EMBL" id="ML993848">
    <property type="protein sequence ID" value="KAF2205866.1"/>
    <property type="molecule type" value="Genomic_DNA"/>
</dbReference>
<accession>A0A9P4MWK3</accession>
<evidence type="ECO:0000313" key="2">
    <source>
        <dbReference type="Proteomes" id="UP000799536"/>
    </source>
</evidence>
<dbReference type="Proteomes" id="UP000799536">
    <property type="component" value="Unassembled WGS sequence"/>
</dbReference>
<gene>
    <name evidence="1" type="ORF">GQ43DRAFT_158251</name>
</gene>
<dbReference type="AlphaFoldDB" id="A0A9P4MWK3"/>
<evidence type="ECO:0000313" key="1">
    <source>
        <dbReference type="EMBL" id="KAF2205866.1"/>
    </source>
</evidence>
<proteinExistence type="predicted"/>